<reference evidence="2 3" key="1">
    <citation type="submission" date="2018-12" db="EMBL/GenBank/DDBJ databases">
        <title>Complete genome of Litorilituus sediminis.</title>
        <authorList>
            <person name="Liu A."/>
            <person name="Rong J."/>
        </authorList>
    </citation>
    <scope>NUCLEOTIDE SEQUENCE [LARGE SCALE GENOMIC DNA]</scope>
    <source>
        <strain evidence="2 3">JCM 17549</strain>
    </source>
</reference>
<dbReference type="SMR" id="A0A4P6P0M2"/>
<feature type="signal peptide" evidence="1">
    <location>
        <begin position="1"/>
        <end position="23"/>
    </location>
</feature>
<evidence type="ECO:0000256" key="1">
    <source>
        <dbReference type="SAM" id="SignalP"/>
    </source>
</evidence>
<keyword evidence="3" id="KW-1185">Reference proteome</keyword>
<proteinExistence type="predicted"/>
<evidence type="ECO:0008006" key="4">
    <source>
        <dbReference type="Google" id="ProtNLM"/>
    </source>
</evidence>
<accession>A0A4P6P0M2</accession>
<dbReference type="Gene3D" id="2.60.40.780">
    <property type="entry name" value="von Hippel-Lindau disease tumour suppressor, beta domain"/>
    <property type="match status" value="1"/>
</dbReference>
<keyword evidence="1" id="KW-0732">Signal</keyword>
<evidence type="ECO:0000313" key="2">
    <source>
        <dbReference type="EMBL" id="QBG34344.1"/>
    </source>
</evidence>
<gene>
    <name evidence="2" type="ORF">EMK97_00595</name>
</gene>
<dbReference type="InterPro" id="IPR037140">
    <property type="entry name" value="VHL_beta_dom_sf"/>
</dbReference>
<dbReference type="RefSeq" id="WP_130598461.1">
    <property type="nucleotide sequence ID" value="NZ_CP034759.1"/>
</dbReference>
<dbReference type="AlphaFoldDB" id="A0A4P6P0M2"/>
<dbReference type="EMBL" id="CP034759">
    <property type="protein sequence ID" value="QBG34344.1"/>
    <property type="molecule type" value="Genomic_DNA"/>
</dbReference>
<name>A0A4P6P0M2_9GAMM</name>
<dbReference type="Proteomes" id="UP000290244">
    <property type="component" value="Chromosome"/>
</dbReference>
<dbReference type="SUPFAM" id="SSF49468">
    <property type="entry name" value="VHL"/>
    <property type="match status" value="1"/>
</dbReference>
<sequence length="213" mass="23229">MSNKLASVLVFALTSFASQQSFAEQCYVETSTGGGPSGPATCIDISVDNIDGTSVSLSATAVRYGDDISNYIIWSSDIDGNIGYGTSTVAELTPGTHKVTAVAQVPHLRPYIDEETIVIASPEDTSCSNIAPSTAETFDEYYGIEFTNNRESDIKVYWLKYENAERIYYYTLAQGERVTQTGYPGNKWLVTDANDNCLSVHTNGYQADYVTIN</sequence>
<organism evidence="2 3">
    <name type="scientific">Litorilituus sediminis</name>
    <dbReference type="NCBI Taxonomy" id="718192"/>
    <lineage>
        <taxon>Bacteria</taxon>
        <taxon>Pseudomonadati</taxon>
        <taxon>Pseudomonadota</taxon>
        <taxon>Gammaproteobacteria</taxon>
        <taxon>Alteromonadales</taxon>
        <taxon>Colwelliaceae</taxon>
        <taxon>Litorilituus</taxon>
    </lineage>
</organism>
<dbReference type="InterPro" id="IPR036208">
    <property type="entry name" value="VHL_sf"/>
</dbReference>
<feature type="chain" id="PRO_5020504257" description="von Hippel-Lindau disease tumour suppressor beta domain-containing protein" evidence="1">
    <location>
        <begin position="24"/>
        <end position="213"/>
    </location>
</feature>
<evidence type="ECO:0000313" key="3">
    <source>
        <dbReference type="Proteomes" id="UP000290244"/>
    </source>
</evidence>
<dbReference type="OrthoDB" id="6399082at2"/>
<dbReference type="KEGG" id="lsd:EMK97_00595"/>
<protein>
    <recommendedName>
        <fullName evidence="4">von Hippel-Lindau disease tumour suppressor beta domain-containing protein</fullName>
    </recommendedName>
</protein>